<reference evidence="8 9" key="1">
    <citation type="submission" date="2015-08" db="EMBL/GenBank/DDBJ databases">
        <title>Genome sequence of Streptococcus phocae subsp. phocae ATCC 51973T isolated from liver specimen obtained from seal.</title>
        <authorList>
            <person name="Avendano-Herrera R."/>
        </authorList>
    </citation>
    <scope>NUCLEOTIDE SEQUENCE [LARGE SCALE GENOMIC DNA]</scope>
    <source>
        <strain evidence="8 9">ATCC 51973</strain>
    </source>
</reference>
<feature type="transmembrane region" description="Helical" evidence="6">
    <location>
        <begin position="526"/>
        <end position="548"/>
    </location>
</feature>
<feature type="transmembrane region" description="Helical" evidence="6">
    <location>
        <begin position="192"/>
        <end position="211"/>
    </location>
</feature>
<dbReference type="InterPro" id="IPR027022">
    <property type="entry name" value="ABC_permease_BceB-typ"/>
</dbReference>
<dbReference type="Proteomes" id="UP000049578">
    <property type="component" value="Unassembled WGS sequence"/>
</dbReference>
<gene>
    <name evidence="8" type="ORF">AKK44_00655</name>
</gene>
<evidence type="ECO:0000256" key="1">
    <source>
        <dbReference type="ARBA" id="ARBA00004651"/>
    </source>
</evidence>
<evidence type="ECO:0000256" key="5">
    <source>
        <dbReference type="ARBA" id="ARBA00023136"/>
    </source>
</evidence>
<dbReference type="InterPro" id="IPR003838">
    <property type="entry name" value="ABC3_permease_C"/>
</dbReference>
<dbReference type="GO" id="GO:0005886">
    <property type="term" value="C:plasma membrane"/>
    <property type="evidence" value="ECO:0007669"/>
    <property type="project" value="UniProtKB-SubCell"/>
</dbReference>
<feature type="transmembrane region" description="Helical" evidence="6">
    <location>
        <begin position="59"/>
        <end position="76"/>
    </location>
</feature>
<feature type="transmembrane region" description="Helical" evidence="6">
    <location>
        <begin position="279"/>
        <end position="296"/>
    </location>
</feature>
<dbReference type="PANTHER" id="PTHR46795:SF3">
    <property type="entry name" value="ABC TRANSPORTER PERMEASE"/>
    <property type="match status" value="1"/>
</dbReference>
<evidence type="ECO:0000256" key="2">
    <source>
        <dbReference type="ARBA" id="ARBA00022475"/>
    </source>
</evidence>
<dbReference type="PANTHER" id="PTHR46795">
    <property type="entry name" value="ABC TRANSPORTER PERMEASE-RELATED-RELATED"/>
    <property type="match status" value="1"/>
</dbReference>
<dbReference type="STRING" id="119224.AKK44_00655"/>
<comment type="caution">
    <text evidence="8">The sequence shown here is derived from an EMBL/GenBank/DDBJ whole genome shotgun (WGS) entry which is preliminary data.</text>
</comment>
<dbReference type="RefSeq" id="WP_054278076.1">
    <property type="nucleotide sequence ID" value="NZ_LHQM01000003.1"/>
</dbReference>
<dbReference type="Pfam" id="PF02687">
    <property type="entry name" value="FtsX"/>
    <property type="match status" value="1"/>
</dbReference>
<protein>
    <submittedName>
        <fullName evidence="8">ABC transporter permease</fullName>
    </submittedName>
</protein>
<evidence type="ECO:0000259" key="7">
    <source>
        <dbReference type="Pfam" id="PF02687"/>
    </source>
</evidence>
<name>A0A0P6SFK2_9STRE</name>
<feature type="domain" description="ABC3 transporter permease C-terminal" evidence="7">
    <location>
        <begin position="57"/>
        <end position="175"/>
    </location>
</feature>
<comment type="subcellular location">
    <subcellularLocation>
        <location evidence="1 6">Cell membrane</location>
        <topology evidence="1 6">Multi-pass membrane protein</topology>
    </subcellularLocation>
</comment>
<proteinExistence type="inferred from homology"/>
<dbReference type="PIRSF" id="PIRSF018968">
    <property type="entry name" value="ABC_permease_BceB"/>
    <property type="match status" value="1"/>
</dbReference>
<sequence>MFYFKLAWNNLQKSLSVFAPFLMASTVLFMLNCIVFIIVKSPAVANMRWEKILLEFSSIVLILFSIIMEIYSYRFLLTQRTRELGLYNILGMNKKQITGIATLELLMMFIGTLIIGSLFSAIFSHVFYLVFINISHIEIFELSFSLAPFLTTGLVFLGIFILLAIISAFKVHQTSPLMLLHDQSKGEKEPKGNLLLAILSIIALSTGYYISLSSFHLSAFASLSRFFVAVICVIFGTYLFFISFMAWYLKRRRQNKEYFYQLNHFVTTSQMIFRMKQNAVGLANITLLAVMAFVAIETTTALYTNTESMANQLFPKNTKIIFENKQLNPNNDILQETGLDKLEKPLSDFQIYRDAMITIKIPNASRLKVTKDDVLNPNISDLGFVYVVPQDDFRALGNSLPKLQANETAFFKLKGDSRLTEITLLGHRFNNIANLKSVRFPPVNNTYNPGVLVVSDVSVLKSIQKSFTDIEGVNVEYLTTVLADLTKGEISQIVDQKGTISKNDQVIGQLAFKEDYRQGTYSLSGVFLFSGFFLGLSFILGAALIIYYKQYSEGQEDQKSYQILQEVGMSSDQVKKTINSQIMLVFFMPIMMAVNHFCFALPILKQMLLFFAVENDKMVYLVSAITISIIIIIYLTIYKITSKTYYTIIER</sequence>
<feature type="transmembrane region" description="Helical" evidence="6">
    <location>
        <begin position="618"/>
        <end position="637"/>
    </location>
</feature>
<keyword evidence="9" id="KW-1185">Reference proteome</keyword>
<evidence type="ECO:0000256" key="4">
    <source>
        <dbReference type="ARBA" id="ARBA00022989"/>
    </source>
</evidence>
<dbReference type="GO" id="GO:0055085">
    <property type="term" value="P:transmembrane transport"/>
    <property type="evidence" value="ECO:0007669"/>
    <property type="project" value="UniProtKB-UniRule"/>
</dbReference>
<feature type="transmembrane region" description="Helical" evidence="6">
    <location>
        <begin position="150"/>
        <end position="171"/>
    </location>
</feature>
<feature type="transmembrane region" description="Helical" evidence="6">
    <location>
        <begin position="582"/>
        <end position="603"/>
    </location>
</feature>
<feature type="transmembrane region" description="Helical" evidence="6">
    <location>
        <begin position="21"/>
        <end position="39"/>
    </location>
</feature>
<keyword evidence="2 6" id="KW-1003">Cell membrane</keyword>
<keyword evidence="3 6" id="KW-0812">Transmembrane</keyword>
<organism evidence="8 9">
    <name type="scientific">Streptococcus phocae</name>
    <dbReference type="NCBI Taxonomy" id="119224"/>
    <lineage>
        <taxon>Bacteria</taxon>
        <taxon>Bacillati</taxon>
        <taxon>Bacillota</taxon>
        <taxon>Bacilli</taxon>
        <taxon>Lactobacillales</taxon>
        <taxon>Streptococcaceae</taxon>
        <taxon>Streptococcus</taxon>
    </lineage>
</organism>
<feature type="transmembrane region" description="Helical" evidence="6">
    <location>
        <begin position="223"/>
        <end position="249"/>
    </location>
</feature>
<evidence type="ECO:0000256" key="6">
    <source>
        <dbReference type="PIRNR" id="PIRNR018968"/>
    </source>
</evidence>
<dbReference type="InterPro" id="IPR052536">
    <property type="entry name" value="ABC-4_Integral_Memb_Prot"/>
</dbReference>
<evidence type="ECO:0000313" key="9">
    <source>
        <dbReference type="Proteomes" id="UP000049578"/>
    </source>
</evidence>
<keyword evidence="4 6" id="KW-1133">Transmembrane helix</keyword>
<keyword evidence="6" id="KW-0813">Transport</keyword>
<feature type="transmembrane region" description="Helical" evidence="6">
    <location>
        <begin position="97"/>
        <end position="130"/>
    </location>
</feature>
<comment type="similarity">
    <text evidence="6">Belongs to the ABC-4 integral membrane protein family.</text>
</comment>
<evidence type="ECO:0000313" key="8">
    <source>
        <dbReference type="EMBL" id="KPJ23168.1"/>
    </source>
</evidence>
<dbReference type="PATRIC" id="fig|119224.3.peg.858"/>
<evidence type="ECO:0000256" key="3">
    <source>
        <dbReference type="ARBA" id="ARBA00022692"/>
    </source>
</evidence>
<dbReference type="AlphaFoldDB" id="A0A0P6SFK2"/>
<accession>A0A0P6SFK2</accession>
<dbReference type="EMBL" id="LHQM01000003">
    <property type="protein sequence ID" value="KPJ23168.1"/>
    <property type="molecule type" value="Genomic_DNA"/>
</dbReference>
<keyword evidence="5 6" id="KW-0472">Membrane</keyword>